<dbReference type="SUPFAM" id="SSF55103">
    <property type="entry name" value="FAD-linked oxidases, C-terminal domain"/>
    <property type="match status" value="1"/>
</dbReference>
<dbReference type="InterPro" id="IPR016171">
    <property type="entry name" value="Vanillyl_alc_oxidase_C-sub2"/>
</dbReference>
<dbReference type="InterPro" id="IPR016164">
    <property type="entry name" value="FAD-linked_Oxase-like_C"/>
</dbReference>
<evidence type="ECO:0000256" key="3">
    <source>
        <dbReference type="ARBA" id="ARBA00022827"/>
    </source>
</evidence>
<dbReference type="OrthoDB" id="9811557at2"/>
<dbReference type="GO" id="GO:0050660">
    <property type="term" value="F:flavin adenine dinucleotide binding"/>
    <property type="evidence" value="ECO:0007669"/>
    <property type="project" value="InterPro"/>
</dbReference>
<evidence type="ECO:0000256" key="1">
    <source>
        <dbReference type="ARBA" id="ARBA00001974"/>
    </source>
</evidence>
<keyword evidence="3" id="KW-0274">FAD</keyword>
<dbReference type="InterPro" id="IPR004113">
    <property type="entry name" value="FAD-bd_oxidored_4_C"/>
</dbReference>
<dbReference type="EMBL" id="PNHK01000450">
    <property type="protein sequence ID" value="PMD04036.1"/>
    <property type="molecule type" value="Genomic_DNA"/>
</dbReference>
<dbReference type="AlphaFoldDB" id="A0A2N6VIT4"/>
<accession>A0A2N6VIT4</accession>
<evidence type="ECO:0000259" key="4">
    <source>
        <dbReference type="Pfam" id="PF02913"/>
    </source>
</evidence>
<evidence type="ECO:0000313" key="5">
    <source>
        <dbReference type="EMBL" id="PMD04036.1"/>
    </source>
</evidence>
<dbReference type="FunFam" id="1.10.45.10:FF:000001">
    <property type="entry name" value="D-lactate dehydrogenase mitochondrial"/>
    <property type="match status" value="1"/>
</dbReference>
<dbReference type="Gene3D" id="1.10.45.10">
    <property type="entry name" value="Vanillyl-alcohol Oxidase, Chain A, domain 4"/>
    <property type="match status" value="1"/>
</dbReference>
<gene>
    <name evidence="5" type="ORF">CJ199_14460</name>
</gene>
<comment type="cofactor">
    <cofactor evidence="1">
        <name>FAD</name>
        <dbReference type="ChEBI" id="CHEBI:57692"/>
    </cofactor>
</comment>
<feature type="non-terminal residue" evidence="5">
    <location>
        <position position="1"/>
    </location>
</feature>
<comment type="caution">
    <text evidence="5">The sequence shown here is derived from an EMBL/GenBank/DDBJ whole genome shotgun (WGS) entry which is preliminary data.</text>
</comment>
<evidence type="ECO:0000313" key="6">
    <source>
        <dbReference type="Proteomes" id="UP000235598"/>
    </source>
</evidence>
<name>A0A2N6VIT4_9MICO</name>
<keyword evidence="2" id="KW-0285">Flavoprotein</keyword>
<evidence type="ECO:0000256" key="2">
    <source>
        <dbReference type="ARBA" id="ARBA00022630"/>
    </source>
</evidence>
<sequence>KQPWLKDYLGEDVYELNERIKEALDPQGILNPGTMVVVGPHAKPSA</sequence>
<proteinExistence type="predicted"/>
<dbReference type="Pfam" id="PF02913">
    <property type="entry name" value="FAD-oxidase_C"/>
    <property type="match status" value="1"/>
</dbReference>
<dbReference type="Proteomes" id="UP000235598">
    <property type="component" value="Unassembled WGS sequence"/>
</dbReference>
<organism evidence="5 6">
    <name type="scientific">Brevibacterium paucivorans</name>
    <dbReference type="NCBI Taxonomy" id="170994"/>
    <lineage>
        <taxon>Bacteria</taxon>
        <taxon>Bacillati</taxon>
        <taxon>Actinomycetota</taxon>
        <taxon>Actinomycetes</taxon>
        <taxon>Micrococcales</taxon>
        <taxon>Brevibacteriaceae</taxon>
        <taxon>Brevibacterium</taxon>
    </lineage>
</organism>
<protein>
    <recommendedName>
        <fullName evidence="4">FAD-binding oxidoreductase/transferase type 4 C-terminal domain-containing protein</fullName>
    </recommendedName>
</protein>
<reference evidence="5 6" key="1">
    <citation type="submission" date="2017-09" db="EMBL/GenBank/DDBJ databases">
        <title>Bacterial strain isolated from the female urinary microbiota.</title>
        <authorList>
            <person name="Thomas-White K."/>
            <person name="Kumar N."/>
            <person name="Forster S."/>
            <person name="Putonti C."/>
            <person name="Lawley T."/>
            <person name="Wolfe A.J."/>
        </authorList>
    </citation>
    <scope>NUCLEOTIDE SEQUENCE [LARGE SCALE GENOMIC DNA]</scope>
    <source>
        <strain evidence="5 6">UMB1301</strain>
    </source>
</reference>
<feature type="domain" description="FAD-binding oxidoreductase/transferase type 4 C-terminal" evidence="4">
    <location>
        <begin position="1"/>
        <end position="34"/>
    </location>
</feature>
<dbReference type="GO" id="GO:0003824">
    <property type="term" value="F:catalytic activity"/>
    <property type="evidence" value="ECO:0007669"/>
    <property type="project" value="InterPro"/>
</dbReference>